<dbReference type="AlphaFoldDB" id="W4JRM1"/>
<proteinExistence type="predicted"/>
<reference evidence="1 2" key="1">
    <citation type="journal article" date="2012" name="New Phytol.">
        <title>Insight into trade-off between wood decay and parasitism from the genome of a fungal forest pathogen.</title>
        <authorList>
            <person name="Olson A."/>
            <person name="Aerts A."/>
            <person name="Asiegbu F."/>
            <person name="Belbahri L."/>
            <person name="Bouzid O."/>
            <person name="Broberg A."/>
            <person name="Canback B."/>
            <person name="Coutinho P.M."/>
            <person name="Cullen D."/>
            <person name="Dalman K."/>
            <person name="Deflorio G."/>
            <person name="van Diepen L.T."/>
            <person name="Dunand C."/>
            <person name="Duplessis S."/>
            <person name="Durling M."/>
            <person name="Gonthier P."/>
            <person name="Grimwood J."/>
            <person name="Fossdal C.G."/>
            <person name="Hansson D."/>
            <person name="Henrissat B."/>
            <person name="Hietala A."/>
            <person name="Himmelstrand K."/>
            <person name="Hoffmeister D."/>
            <person name="Hogberg N."/>
            <person name="James T.Y."/>
            <person name="Karlsson M."/>
            <person name="Kohler A."/>
            <person name="Kues U."/>
            <person name="Lee Y.H."/>
            <person name="Lin Y.C."/>
            <person name="Lind M."/>
            <person name="Lindquist E."/>
            <person name="Lombard V."/>
            <person name="Lucas S."/>
            <person name="Lunden K."/>
            <person name="Morin E."/>
            <person name="Murat C."/>
            <person name="Park J."/>
            <person name="Raffaello T."/>
            <person name="Rouze P."/>
            <person name="Salamov A."/>
            <person name="Schmutz J."/>
            <person name="Solheim H."/>
            <person name="Stahlberg J."/>
            <person name="Velez H."/>
            <person name="de Vries R.P."/>
            <person name="Wiebenga A."/>
            <person name="Woodward S."/>
            <person name="Yakovlev I."/>
            <person name="Garbelotto M."/>
            <person name="Martin F."/>
            <person name="Grigoriev I.V."/>
            <person name="Stenlid J."/>
        </authorList>
    </citation>
    <scope>NUCLEOTIDE SEQUENCE [LARGE SCALE GENOMIC DNA]</scope>
    <source>
        <strain evidence="1 2">TC 32-1</strain>
    </source>
</reference>
<dbReference type="Proteomes" id="UP000030671">
    <property type="component" value="Unassembled WGS sequence"/>
</dbReference>
<dbReference type="RefSeq" id="XP_009552429.1">
    <property type="nucleotide sequence ID" value="XM_009554134.1"/>
</dbReference>
<sequence length="268" mass="29060">MQIAPGHIVRDFSTASAYQPDPDDISVSLATCAPLPALSEPLPTSASCPPPATTEHRELLRRAVPVLQRRCARRQLGSRGAVPARTDAHPIPHLQVAAGFKSRGSGRARLQPGRASVRVERSSLADAREQLLWDAGRPRARAHDELRFVLHLGMPLSASTMPPRPSFPEPEQRAIACCVRRALERVESPCATAASTRRTGVVDAVVARGAGTLASGSPWPEALRDGHCLGAVDERSLSSTRRRRPARKVPVWQQRGALFDARLRGFRA</sequence>
<dbReference type="HOGENOM" id="CLU_1038507_0_0_1"/>
<keyword evidence="2" id="KW-1185">Reference proteome</keyword>
<accession>W4JRM1</accession>
<protein>
    <submittedName>
        <fullName evidence="1">Uncharacterized protein</fullName>
    </submittedName>
</protein>
<dbReference type="KEGG" id="hir:HETIRDRAFT_455747"/>
<dbReference type="EMBL" id="KI925465">
    <property type="protein sequence ID" value="ETW76222.1"/>
    <property type="molecule type" value="Genomic_DNA"/>
</dbReference>
<evidence type="ECO:0000313" key="1">
    <source>
        <dbReference type="EMBL" id="ETW76222.1"/>
    </source>
</evidence>
<dbReference type="InParanoid" id="W4JRM1"/>
<gene>
    <name evidence="1" type="ORF">HETIRDRAFT_455747</name>
</gene>
<dbReference type="GeneID" id="20676660"/>
<name>W4JRM1_HETIT</name>
<evidence type="ECO:0000313" key="2">
    <source>
        <dbReference type="Proteomes" id="UP000030671"/>
    </source>
</evidence>
<organism evidence="1 2">
    <name type="scientific">Heterobasidion irregulare (strain TC 32-1)</name>
    <dbReference type="NCBI Taxonomy" id="747525"/>
    <lineage>
        <taxon>Eukaryota</taxon>
        <taxon>Fungi</taxon>
        <taxon>Dikarya</taxon>
        <taxon>Basidiomycota</taxon>
        <taxon>Agaricomycotina</taxon>
        <taxon>Agaricomycetes</taxon>
        <taxon>Russulales</taxon>
        <taxon>Bondarzewiaceae</taxon>
        <taxon>Heterobasidion</taxon>
        <taxon>Heterobasidion annosum species complex</taxon>
    </lineage>
</organism>